<dbReference type="AlphaFoldDB" id="A0A238VNJ4"/>
<protein>
    <submittedName>
        <fullName evidence="1">Uncharacterized protein</fullName>
    </submittedName>
</protein>
<organism evidence="1 2">
    <name type="scientific">Blastococcus mobilis</name>
    <dbReference type="NCBI Taxonomy" id="1938746"/>
    <lineage>
        <taxon>Bacteria</taxon>
        <taxon>Bacillati</taxon>
        <taxon>Actinomycetota</taxon>
        <taxon>Actinomycetes</taxon>
        <taxon>Geodermatophilales</taxon>
        <taxon>Geodermatophilaceae</taxon>
        <taxon>Blastococcus</taxon>
    </lineage>
</organism>
<dbReference type="Proteomes" id="UP000198403">
    <property type="component" value="Unassembled WGS sequence"/>
</dbReference>
<dbReference type="EMBL" id="FZNO01000004">
    <property type="protein sequence ID" value="SNR35806.1"/>
    <property type="molecule type" value="Genomic_DNA"/>
</dbReference>
<keyword evidence="2" id="KW-1185">Reference proteome</keyword>
<name>A0A238VNJ4_9ACTN</name>
<sequence length="32" mass="3486">MFFLFSNRLGCLGSLLLSAVLTLVLLAVFDVL</sequence>
<accession>A0A238VNJ4</accession>
<evidence type="ECO:0000313" key="2">
    <source>
        <dbReference type="Proteomes" id="UP000198403"/>
    </source>
</evidence>
<reference evidence="1 2" key="1">
    <citation type="submission" date="2017-06" db="EMBL/GenBank/DDBJ databases">
        <authorList>
            <person name="Kim H.J."/>
            <person name="Triplett B.A."/>
        </authorList>
    </citation>
    <scope>NUCLEOTIDE SEQUENCE [LARGE SCALE GENOMIC DNA]</scope>
    <source>
        <strain evidence="1 2">DSM 44272</strain>
    </source>
</reference>
<gene>
    <name evidence="1" type="ORF">SAMN06272737_10421</name>
</gene>
<proteinExistence type="predicted"/>
<evidence type="ECO:0000313" key="1">
    <source>
        <dbReference type="EMBL" id="SNR35806.1"/>
    </source>
</evidence>